<evidence type="ECO:0000256" key="1">
    <source>
        <dbReference type="SAM" id="Phobius"/>
    </source>
</evidence>
<dbReference type="RefSeq" id="WP_013330712.1">
    <property type="nucleotide sequence ID" value="NC_014507.1"/>
</dbReference>
<gene>
    <name evidence="2" type="ordered locus">Mpet_2796</name>
</gene>
<feature type="transmembrane region" description="Helical" evidence="1">
    <location>
        <begin position="155"/>
        <end position="171"/>
    </location>
</feature>
<dbReference type="KEGG" id="mpi:Mpet_2796"/>
<accession>E1RHF6</accession>
<dbReference type="HOGENOM" id="CLU_1507402_0_0_2"/>
<evidence type="ECO:0000313" key="3">
    <source>
        <dbReference type="Proteomes" id="UP000006565"/>
    </source>
</evidence>
<sequence precursor="true">MKKIITSLLCIFLLVSGASAYLINFEAPSTIESGTTLYVSGTSTLPEGFSTVMEFYKKAPVGNNKVATVPLTIQEGGNWYLEIDTSGWTDGDYTMSIPANSQYSYGGSSDTLKTFTVTGNPATKIITATPTETTAEEATETIETESTPVQTQSPLPAWICIAGVLVSLLILRKKGLTF</sequence>
<dbReference type="GeneID" id="9745291"/>
<keyword evidence="3" id="KW-1185">Reference proteome</keyword>
<dbReference type="eggNOG" id="arCOG06913">
    <property type="taxonomic scope" value="Archaea"/>
</dbReference>
<dbReference type="OrthoDB" id="116923at2157"/>
<dbReference type="STRING" id="679926.Mpet_2796"/>
<evidence type="ECO:0000313" key="2">
    <source>
        <dbReference type="EMBL" id="ADN37539.1"/>
    </source>
</evidence>
<protein>
    <submittedName>
        <fullName evidence="2">Uncharacterized protein</fullName>
    </submittedName>
</protein>
<dbReference type="Proteomes" id="UP000006565">
    <property type="component" value="Chromosome"/>
</dbReference>
<keyword evidence="1" id="KW-0812">Transmembrane</keyword>
<keyword evidence="1" id="KW-1133">Transmembrane helix</keyword>
<proteinExistence type="predicted"/>
<name>E1RHF6_METP4</name>
<reference evidence="2 3" key="1">
    <citation type="journal article" date="2010" name="Stand. Genomic Sci.">
        <title>Complete genome sequence of Methanoplanus petrolearius type strain (SEBR 4847).</title>
        <authorList>
            <person name="Brambilla E."/>
            <person name="Djao O.D."/>
            <person name="Daligault H."/>
            <person name="Lapidus A."/>
            <person name="Lucas S."/>
            <person name="Hammon N."/>
            <person name="Nolan M."/>
            <person name="Tice H."/>
            <person name="Cheng J.F."/>
            <person name="Han C."/>
            <person name="Tapia R."/>
            <person name="Goodwin L."/>
            <person name="Pitluck S."/>
            <person name="Liolios K."/>
            <person name="Ivanova N."/>
            <person name="Mavromatis K."/>
            <person name="Mikhailova N."/>
            <person name="Pati A."/>
            <person name="Chen A."/>
            <person name="Palaniappan K."/>
            <person name="Land M."/>
            <person name="Hauser L."/>
            <person name="Chang Y.J."/>
            <person name="Jeffries C.D."/>
            <person name="Rohde M."/>
            <person name="Spring S."/>
            <person name="Sikorski J."/>
            <person name="Goker M."/>
            <person name="Woyke T."/>
            <person name="Bristow J."/>
            <person name="Eisen J.A."/>
            <person name="Markowitz V."/>
            <person name="Hugenholtz P."/>
            <person name="Kyrpides N.C."/>
            <person name="Klenk H.P."/>
        </authorList>
    </citation>
    <scope>NUCLEOTIDE SEQUENCE [LARGE SCALE GENOMIC DNA]</scope>
    <source>
        <strain evidence="3">DSM 11571 / OCM 486 / SEBR 4847</strain>
    </source>
</reference>
<keyword evidence="1" id="KW-0472">Membrane</keyword>
<dbReference type="EMBL" id="CP002117">
    <property type="protein sequence ID" value="ADN37539.1"/>
    <property type="molecule type" value="Genomic_DNA"/>
</dbReference>
<dbReference type="AlphaFoldDB" id="E1RHF6"/>
<organism evidence="2 3">
    <name type="scientific">Methanolacinia petrolearia (strain DSM 11571 / OCM 486 / SEBR 4847)</name>
    <name type="common">Methanoplanus petrolearius</name>
    <dbReference type="NCBI Taxonomy" id="679926"/>
    <lineage>
        <taxon>Archaea</taxon>
        <taxon>Methanobacteriati</taxon>
        <taxon>Methanobacteriota</taxon>
        <taxon>Stenosarchaea group</taxon>
        <taxon>Methanomicrobia</taxon>
        <taxon>Methanomicrobiales</taxon>
        <taxon>Methanomicrobiaceae</taxon>
        <taxon>Methanolacinia</taxon>
    </lineage>
</organism>